<comment type="caution">
    <text evidence="2">The sequence shown here is derived from an EMBL/GenBank/DDBJ whole genome shotgun (WGS) entry which is preliminary data.</text>
</comment>
<feature type="compositionally biased region" description="Low complexity" evidence="1">
    <location>
        <begin position="364"/>
        <end position="376"/>
    </location>
</feature>
<feature type="non-terminal residue" evidence="2">
    <location>
        <position position="607"/>
    </location>
</feature>
<feature type="compositionally biased region" description="Low complexity" evidence="1">
    <location>
        <begin position="187"/>
        <end position="198"/>
    </location>
</feature>
<feature type="compositionally biased region" description="Basic and acidic residues" evidence="1">
    <location>
        <begin position="556"/>
        <end position="567"/>
    </location>
</feature>
<feature type="compositionally biased region" description="Basic and acidic residues" evidence="1">
    <location>
        <begin position="128"/>
        <end position="137"/>
    </location>
</feature>
<evidence type="ECO:0000256" key="1">
    <source>
        <dbReference type="SAM" id="MobiDB-lite"/>
    </source>
</evidence>
<gene>
    <name evidence="2" type="ORF">THAOC_25649</name>
</gene>
<evidence type="ECO:0000313" key="2">
    <source>
        <dbReference type="EMBL" id="EJK54699.1"/>
    </source>
</evidence>
<dbReference type="Proteomes" id="UP000266841">
    <property type="component" value="Unassembled WGS sequence"/>
</dbReference>
<feature type="compositionally biased region" description="Basic and acidic residues" evidence="1">
    <location>
        <begin position="149"/>
        <end position="172"/>
    </location>
</feature>
<dbReference type="EMBL" id="AGNL01035427">
    <property type="protein sequence ID" value="EJK54699.1"/>
    <property type="molecule type" value="Genomic_DNA"/>
</dbReference>
<proteinExistence type="predicted"/>
<feature type="region of interest" description="Disordered" evidence="1">
    <location>
        <begin position="1"/>
        <end position="24"/>
    </location>
</feature>
<reference evidence="2 3" key="1">
    <citation type="journal article" date="2012" name="Genome Biol.">
        <title>Genome and low-iron response of an oceanic diatom adapted to chronic iron limitation.</title>
        <authorList>
            <person name="Lommer M."/>
            <person name="Specht M."/>
            <person name="Roy A.S."/>
            <person name="Kraemer L."/>
            <person name="Andreson R."/>
            <person name="Gutowska M.A."/>
            <person name="Wolf J."/>
            <person name="Bergner S.V."/>
            <person name="Schilhabel M.B."/>
            <person name="Klostermeier U.C."/>
            <person name="Beiko R.G."/>
            <person name="Rosenstiel P."/>
            <person name="Hippler M."/>
            <person name="Laroche J."/>
        </authorList>
    </citation>
    <scope>NUCLEOTIDE SEQUENCE [LARGE SCALE GENOMIC DNA]</scope>
    <source>
        <strain evidence="2 3">CCMP1005</strain>
    </source>
</reference>
<name>K0RQT0_THAOC</name>
<evidence type="ECO:0000313" key="3">
    <source>
        <dbReference type="Proteomes" id="UP000266841"/>
    </source>
</evidence>
<feature type="compositionally biased region" description="Basic and acidic residues" evidence="1">
    <location>
        <begin position="341"/>
        <end position="363"/>
    </location>
</feature>
<dbReference type="AlphaFoldDB" id="K0RQT0"/>
<feature type="region of interest" description="Disordered" evidence="1">
    <location>
        <begin position="527"/>
        <end position="607"/>
    </location>
</feature>
<keyword evidence="3" id="KW-1185">Reference proteome</keyword>
<feature type="region of interest" description="Disordered" evidence="1">
    <location>
        <begin position="86"/>
        <end position="386"/>
    </location>
</feature>
<accession>K0RQT0</accession>
<sequence>MSSPRVFLRREKRYPYGGSRPLPNEIRVNKRTSMVAGHVGGPNHAVWPLPYRPSMTPRHLSLPANRHSASVAPRTRTLPADFIAARPASPDHAGDHGAEGPASPPFEVHSVPFSPPRSGRDTISARGAWRERGEVGRDIFCPPGRKSRERVSKEGRAVPEVRVGPAHEKTSEDVDEEAPQISPGYSPGAVIPGAIGAGRRVGSARRPPRENETRKRRVKRCGPSPAVPCPSPSSRPSRSWSSSTSTTTAAAPGGTGGDASGGTPPPRRRLRRAVLRESTTVITPLTHLPERSARGAVEGLCGRLMGGPGMRDDFDDDGNDDRAGGEDKENAEDGGNPAEAPQDRGDGDEGGDEEKSPRVRFDSGTKGPSTPSSEPSSLPPPEVPEKPKLVRVGTYAPPRHVAPGLTVYHAALRVDDLRAALEEEKADGESYRSRSLTALNGAASALLPGTDLPSLVSDGPAQPCLVVLAVGSAGPPCDLHGSPFLMSLPGRIREFLDLLSSPDLPGDAGSGRLRLVRAVMAGVLDDGLQKGTRPTMRAGEGHRQHHGPPGEPAGPPDEHRVGQERDAPGIGTVHLHDEAWGLEEGRAGPVRACPTTAAGTGRDPACE</sequence>
<organism evidence="2 3">
    <name type="scientific">Thalassiosira oceanica</name>
    <name type="common">Marine diatom</name>
    <dbReference type="NCBI Taxonomy" id="159749"/>
    <lineage>
        <taxon>Eukaryota</taxon>
        <taxon>Sar</taxon>
        <taxon>Stramenopiles</taxon>
        <taxon>Ochrophyta</taxon>
        <taxon>Bacillariophyta</taxon>
        <taxon>Coscinodiscophyceae</taxon>
        <taxon>Thalassiosirophycidae</taxon>
        <taxon>Thalassiosirales</taxon>
        <taxon>Thalassiosiraceae</taxon>
        <taxon>Thalassiosira</taxon>
    </lineage>
</organism>
<feature type="compositionally biased region" description="Basic and acidic residues" evidence="1">
    <location>
        <begin position="574"/>
        <end position="586"/>
    </location>
</feature>
<feature type="compositionally biased region" description="Low complexity" evidence="1">
    <location>
        <begin position="234"/>
        <end position="252"/>
    </location>
</feature>
<protein>
    <submittedName>
        <fullName evidence="2">Uncharacterized protein</fullName>
    </submittedName>
</protein>